<evidence type="ECO:0000313" key="1">
    <source>
        <dbReference type="EMBL" id="WDE98655.1"/>
    </source>
</evidence>
<sequence>MNEKQAFLFAPHHVAEELYDLKKDPHEINNLAKDSEYASTLKEHQVILTKWIKATDDQGQYDETVPFLKGVLSQWSDAAVNPEYAKARK</sequence>
<name>A0ABY7VWS6_9BACT</name>
<proteinExistence type="predicted"/>
<organism evidence="1 2">
    <name type="scientific">Lentisphaera profundi</name>
    <dbReference type="NCBI Taxonomy" id="1658616"/>
    <lineage>
        <taxon>Bacteria</taxon>
        <taxon>Pseudomonadati</taxon>
        <taxon>Lentisphaerota</taxon>
        <taxon>Lentisphaeria</taxon>
        <taxon>Lentisphaerales</taxon>
        <taxon>Lentisphaeraceae</taxon>
        <taxon>Lentisphaera</taxon>
    </lineage>
</organism>
<dbReference type="RefSeq" id="WP_274153526.1">
    <property type="nucleotide sequence ID" value="NZ_CP117812.1"/>
</dbReference>
<dbReference type="Gene3D" id="3.40.720.10">
    <property type="entry name" value="Alkaline Phosphatase, subunit A"/>
    <property type="match status" value="1"/>
</dbReference>
<accession>A0ABY7VWS6</accession>
<keyword evidence="2" id="KW-1185">Reference proteome</keyword>
<dbReference type="EMBL" id="CP117812">
    <property type="protein sequence ID" value="WDE98655.1"/>
    <property type="molecule type" value="Genomic_DNA"/>
</dbReference>
<evidence type="ECO:0000313" key="2">
    <source>
        <dbReference type="Proteomes" id="UP001214250"/>
    </source>
</evidence>
<gene>
    <name evidence="1" type="ORF">PQO03_12490</name>
</gene>
<dbReference type="SUPFAM" id="SSF53649">
    <property type="entry name" value="Alkaline phosphatase-like"/>
    <property type="match status" value="1"/>
</dbReference>
<dbReference type="Proteomes" id="UP001214250">
    <property type="component" value="Chromosome 2"/>
</dbReference>
<protein>
    <recommendedName>
        <fullName evidence="3">N-sulphoglucosamine sulphohydrolase C-terminal domain-containing protein</fullName>
    </recommendedName>
</protein>
<evidence type="ECO:0008006" key="3">
    <source>
        <dbReference type="Google" id="ProtNLM"/>
    </source>
</evidence>
<dbReference type="InterPro" id="IPR017850">
    <property type="entry name" value="Alkaline_phosphatase_core_sf"/>
</dbReference>
<reference evidence="1 2" key="1">
    <citation type="submission" date="2023-02" db="EMBL/GenBank/DDBJ databases">
        <title>Genome sequence of Lentisphaera profundi SAORIC-696.</title>
        <authorList>
            <person name="Kim e."/>
            <person name="Cho J.-C."/>
            <person name="Choi A."/>
            <person name="Kang I."/>
        </authorList>
    </citation>
    <scope>NUCLEOTIDE SEQUENCE [LARGE SCALE GENOMIC DNA]</scope>
    <source>
        <strain evidence="1 2">SAORIC-696</strain>
    </source>
</reference>